<organism evidence="2 3">
    <name type="scientific">Aquabacter spiritensis</name>
    <dbReference type="NCBI Taxonomy" id="933073"/>
    <lineage>
        <taxon>Bacteria</taxon>
        <taxon>Pseudomonadati</taxon>
        <taxon>Pseudomonadota</taxon>
        <taxon>Alphaproteobacteria</taxon>
        <taxon>Hyphomicrobiales</taxon>
        <taxon>Xanthobacteraceae</taxon>
        <taxon>Aquabacter</taxon>
    </lineage>
</organism>
<evidence type="ECO:0000256" key="1">
    <source>
        <dbReference type="SAM" id="MobiDB-lite"/>
    </source>
</evidence>
<sequence length="387" mass="40681">MSEHHAPADFDPAFKVAAGRTAPGCIAAEGQDLFLVEARQVGPHLKEAVVGEGADGAIWRLASDEGLHLNGTDLAPFPLGFFNAGLQSDLQQRIVSAALKHGVPLSSLALTLATEYSLSGSFIAGTGRGYAEGVEVGVDAASTAPRSEIEALVREAMAASPAFALLRVPVQNTFSLVCNGRRRDPSTLAASTAPTPADPFLKYSKPPARSDEPGIVGDPIVRTADKTPDTASVAGSAKNAAGRVTWKVNGEGSRDFATGLYHSRVALNRAGATVFAFTTDETASGRAPTGLTHISAAVAFCYMTQLSRYIDGMKLPIRGVRLVQMSPWGVRDGTGEAFAYDTHLFMQGEADDETFETLQRIAAATCYLHRSMETETPVTLGVSLNGA</sequence>
<dbReference type="SUPFAM" id="SSF82784">
    <property type="entry name" value="OsmC-like"/>
    <property type="match status" value="2"/>
</dbReference>
<evidence type="ECO:0000313" key="2">
    <source>
        <dbReference type="EMBL" id="TCT05682.1"/>
    </source>
</evidence>
<gene>
    <name evidence="2" type="ORF">EDC64_104240</name>
</gene>
<dbReference type="OrthoDB" id="5540854at2"/>
<dbReference type="Gene3D" id="3.30.300.20">
    <property type="match status" value="2"/>
</dbReference>
<dbReference type="AlphaFoldDB" id="A0A4R3LYF7"/>
<evidence type="ECO:0000313" key="3">
    <source>
        <dbReference type="Proteomes" id="UP000294664"/>
    </source>
</evidence>
<protein>
    <submittedName>
        <fullName evidence="2">OsmC-like protein</fullName>
    </submittedName>
</protein>
<name>A0A4R3LYF7_9HYPH</name>
<keyword evidence="3" id="KW-1185">Reference proteome</keyword>
<comment type="caution">
    <text evidence="2">The sequence shown here is derived from an EMBL/GenBank/DDBJ whole genome shotgun (WGS) entry which is preliminary data.</text>
</comment>
<dbReference type="EMBL" id="SMAI01000004">
    <property type="protein sequence ID" value="TCT05682.1"/>
    <property type="molecule type" value="Genomic_DNA"/>
</dbReference>
<dbReference type="InterPro" id="IPR015946">
    <property type="entry name" value="KH_dom-like_a/b"/>
</dbReference>
<proteinExistence type="predicted"/>
<dbReference type="Proteomes" id="UP000294664">
    <property type="component" value="Unassembled WGS sequence"/>
</dbReference>
<dbReference type="InterPro" id="IPR036102">
    <property type="entry name" value="OsmC/Ohrsf"/>
</dbReference>
<accession>A0A4R3LYF7</accession>
<reference evidence="2 3" key="1">
    <citation type="submission" date="2019-03" db="EMBL/GenBank/DDBJ databases">
        <title>Genomic Encyclopedia of Type Strains, Phase IV (KMG-IV): sequencing the most valuable type-strain genomes for metagenomic binning, comparative biology and taxonomic classification.</title>
        <authorList>
            <person name="Goeker M."/>
        </authorList>
    </citation>
    <scope>NUCLEOTIDE SEQUENCE [LARGE SCALE GENOMIC DNA]</scope>
    <source>
        <strain evidence="2 3">DSM 9035</strain>
    </source>
</reference>
<feature type="region of interest" description="Disordered" evidence="1">
    <location>
        <begin position="185"/>
        <end position="218"/>
    </location>
</feature>
<dbReference type="RefSeq" id="WP_132031010.1">
    <property type="nucleotide sequence ID" value="NZ_SMAI01000004.1"/>
</dbReference>
<feature type="compositionally biased region" description="Low complexity" evidence="1">
    <location>
        <begin position="186"/>
        <end position="199"/>
    </location>
</feature>